<dbReference type="AlphaFoldDB" id="A0A9N9K4D7"/>
<sequence length="50" mass="5683">YDIEGTGDIDEAVEIDNTDEIDEFGEFVEIYENAEKETSEINAARILIDE</sequence>
<feature type="non-terminal residue" evidence="1">
    <location>
        <position position="50"/>
    </location>
</feature>
<evidence type="ECO:0000313" key="2">
    <source>
        <dbReference type="Proteomes" id="UP000789405"/>
    </source>
</evidence>
<dbReference type="Proteomes" id="UP000789405">
    <property type="component" value="Unassembled WGS sequence"/>
</dbReference>
<reference evidence="1" key="1">
    <citation type="submission" date="2021-06" db="EMBL/GenBank/DDBJ databases">
        <authorList>
            <person name="Kallberg Y."/>
            <person name="Tangrot J."/>
            <person name="Rosling A."/>
        </authorList>
    </citation>
    <scope>NUCLEOTIDE SEQUENCE</scope>
    <source>
        <strain evidence="1">MA453B</strain>
    </source>
</reference>
<dbReference type="EMBL" id="CAJVPY010045541">
    <property type="protein sequence ID" value="CAG8809801.1"/>
    <property type="molecule type" value="Genomic_DNA"/>
</dbReference>
<accession>A0A9N9K4D7</accession>
<gene>
    <name evidence="1" type="ORF">DERYTH_LOCUS25169</name>
</gene>
<comment type="caution">
    <text evidence="1">The sequence shown here is derived from an EMBL/GenBank/DDBJ whole genome shotgun (WGS) entry which is preliminary data.</text>
</comment>
<proteinExistence type="predicted"/>
<organism evidence="1 2">
    <name type="scientific">Dentiscutata erythropus</name>
    <dbReference type="NCBI Taxonomy" id="1348616"/>
    <lineage>
        <taxon>Eukaryota</taxon>
        <taxon>Fungi</taxon>
        <taxon>Fungi incertae sedis</taxon>
        <taxon>Mucoromycota</taxon>
        <taxon>Glomeromycotina</taxon>
        <taxon>Glomeromycetes</taxon>
        <taxon>Diversisporales</taxon>
        <taxon>Gigasporaceae</taxon>
        <taxon>Dentiscutata</taxon>
    </lineage>
</organism>
<keyword evidence="2" id="KW-1185">Reference proteome</keyword>
<evidence type="ECO:0000313" key="1">
    <source>
        <dbReference type="EMBL" id="CAG8809801.1"/>
    </source>
</evidence>
<protein>
    <submittedName>
        <fullName evidence="1">24374_t:CDS:1</fullName>
    </submittedName>
</protein>
<feature type="non-terminal residue" evidence="1">
    <location>
        <position position="1"/>
    </location>
</feature>
<name>A0A9N9K4D7_9GLOM</name>